<evidence type="ECO:0000256" key="1">
    <source>
        <dbReference type="ARBA" id="ARBA00008834"/>
    </source>
</evidence>
<evidence type="ECO:0000256" key="5">
    <source>
        <dbReference type="ARBA" id="ARBA00023295"/>
    </source>
</evidence>
<feature type="chain" id="PRO_5015034024" evidence="8">
    <location>
        <begin position="21"/>
        <end position="342"/>
    </location>
</feature>
<dbReference type="GO" id="GO:0071555">
    <property type="term" value="P:cell wall organization"/>
    <property type="evidence" value="ECO:0007669"/>
    <property type="project" value="UniProtKB-KW"/>
</dbReference>
<dbReference type="InterPro" id="IPR012334">
    <property type="entry name" value="Pectin_lyas_fold"/>
</dbReference>
<dbReference type="EMBL" id="GDHC01009625">
    <property type="protein sequence ID" value="JAQ09004.1"/>
    <property type="molecule type" value="Transcribed_RNA"/>
</dbReference>
<dbReference type="Pfam" id="PF00295">
    <property type="entry name" value="Glyco_hydro_28"/>
    <property type="match status" value="1"/>
</dbReference>
<evidence type="ECO:0000313" key="11">
    <source>
        <dbReference type="EMBL" id="JAQ09004.1"/>
    </source>
</evidence>
<evidence type="ECO:0000256" key="6">
    <source>
        <dbReference type="ARBA" id="ARBA00023316"/>
    </source>
</evidence>
<dbReference type="PANTHER" id="PTHR31884">
    <property type="entry name" value="POLYGALACTURONASE"/>
    <property type="match status" value="1"/>
</dbReference>
<keyword evidence="6" id="KW-0961">Cell wall biogenesis/degradation</keyword>
<reference evidence="9" key="2">
    <citation type="submission" date="2014-07" db="EMBL/GenBank/DDBJ databases">
        <authorList>
            <person name="Hull J."/>
        </authorList>
    </citation>
    <scope>NUCLEOTIDE SEQUENCE</scope>
</reference>
<gene>
    <name evidence="9" type="primary">PG1_11</name>
    <name evidence="11" type="synonym">PG1_6</name>
    <name evidence="9" type="ORF">CM83_20645</name>
    <name evidence="11" type="ORF">g.11644</name>
</gene>
<evidence type="ECO:0000256" key="8">
    <source>
        <dbReference type="SAM" id="SignalP"/>
    </source>
</evidence>
<sequence>MTAYLYYLGGVILFIAAASAVDVSSLDDLQAAKARGDRLITLRNIEVPAGKSLDLSDFEPGTKIEIAGKITFGLAEWGGPLVLMKGQALTIEGKGGSIDAQGSRWWDNQGAKGKKKPLTVSMQLEDSKVIGLLVKNPPLVAIAVNKARNLEITKATIDVKEGNGKGALDTKGVTIRSSTNTKVLDSTIDNQSDCLLVDRDVNQVVFERNTCNGGNGVIIIGGGGEIVRDIQIKHSKIIGSNTGVSIKPAKNGKGLQGIILDSIELKDIKTAGIWVSQQAAGSSIRDVTVNRVEGNVLPTGTNMIVNVPLDPNNQNWNWFSKIWGGKKSICKGIPKWCNIKCL</sequence>
<reference evidence="9" key="1">
    <citation type="journal article" date="2014" name="PLoS ONE">
        <title>Transcriptome-Based Identification of ABC Transporters in the Western Tarnished Plant Bug Lygus hesperus.</title>
        <authorList>
            <person name="Hull J.J."/>
            <person name="Chaney K."/>
            <person name="Geib S.M."/>
            <person name="Fabrick J.A."/>
            <person name="Brent C.S."/>
            <person name="Walsh D."/>
            <person name="Lavine L.C."/>
        </authorList>
    </citation>
    <scope>NUCLEOTIDE SEQUENCE</scope>
</reference>
<dbReference type="EMBL" id="GBRD01012287">
    <property type="protein sequence ID" value="JAG53537.1"/>
    <property type="molecule type" value="Transcribed_RNA"/>
</dbReference>
<dbReference type="InterPro" id="IPR011050">
    <property type="entry name" value="Pectin_lyase_fold/virulence"/>
</dbReference>
<dbReference type="GO" id="GO:0004650">
    <property type="term" value="F:polygalacturonase activity"/>
    <property type="evidence" value="ECO:0007669"/>
    <property type="project" value="InterPro"/>
</dbReference>
<evidence type="ECO:0000256" key="7">
    <source>
        <dbReference type="RuleBase" id="RU361169"/>
    </source>
</evidence>
<protein>
    <submittedName>
        <fullName evidence="9">Endopolygalacturonase 1</fullName>
    </submittedName>
</protein>
<evidence type="ECO:0000256" key="3">
    <source>
        <dbReference type="ARBA" id="ARBA00022737"/>
    </source>
</evidence>
<name>A0A0A9YRF1_LYGHE</name>
<dbReference type="EMBL" id="GBHO01009931">
    <property type="protein sequence ID" value="JAG33673.1"/>
    <property type="molecule type" value="Transcribed_RNA"/>
</dbReference>
<proteinExistence type="inferred from homology"/>
<comment type="similarity">
    <text evidence="1 7">Belongs to the glycosyl hydrolase 28 family.</text>
</comment>
<dbReference type="InterPro" id="IPR000743">
    <property type="entry name" value="Glyco_hydro_28"/>
</dbReference>
<accession>A0A0A9YRF1</accession>
<evidence type="ECO:0000313" key="10">
    <source>
        <dbReference type="EMBL" id="JAG53537.1"/>
    </source>
</evidence>
<keyword evidence="5 7" id="KW-0326">Glycosidase</keyword>
<keyword evidence="4 7" id="KW-0378">Hydrolase</keyword>
<dbReference type="PANTHER" id="PTHR31884:SF13">
    <property type="entry name" value="ENDOPOLYGALACTURONASE B"/>
    <property type="match status" value="1"/>
</dbReference>
<evidence type="ECO:0000313" key="9">
    <source>
        <dbReference type="EMBL" id="JAG33673.1"/>
    </source>
</evidence>
<dbReference type="Gene3D" id="2.160.20.10">
    <property type="entry name" value="Single-stranded right-handed beta-helix, Pectin lyase-like"/>
    <property type="match status" value="1"/>
</dbReference>
<dbReference type="GO" id="GO:0005576">
    <property type="term" value="C:extracellular region"/>
    <property type="evidence" value="ECO:0007669"/>
    <property type="project" value="TreeGrafter"/>
</dbReference>
<dbReference type="AlphaFoldDB" id="A0A0A9YRF1"/>
<organism evidence="9">
    <name type="scientific">Lygus hesperus</name>
    <name type="common">Western plant bug</name>
    <dbReference type="NCBI Taxonomy" id="30085"/>
    <lineage>
        <taxon>Eukaryota</taxon>
        <taxon>Metazoa</taxon>
        <taxon>Ecdysozoa</taxon>
        <taxon>Arthropoda</taxon>
        <taxon>Hexapoda</taxon>
        <taxon>Insecta</taxon>
        <taxon>Pterygota</taxon>
        <taxon>Neoptera</taxon>
        <taxon>Paraneoptera</taxon>
        <taxon>Hemiptera</taxon>
        <taxon>Heteroptera</taxon>
        <taxon>Panheteroptera</taxon>
        <taxon>Cimicomorpha</taxon>
        <taxon>Miridae</taxon>
        <taxon>Mirini</taxon>
        <taxon>Lygus</taxon>
    </lineage>
</organism>
<dbReference type="InterPro" id="IPR050434">
    <property type="entry name" value="Glycosyl_hydrlase_28"/>
</dbReference>
<evidence type="ECO:0000256" key="2">
    <source>
        <dbReference type="ARBA" id="ARBA00022729"/>
    </source>
</evidence>
<feature type="signal peptide" evidence="8">
    <location>
        <begin position="1"/>
        <end position="20"/>
    </location>
</feature>
<keyword evidence="3" id="KW-0677">Repeat</keyword>
<evidence type="ECO:0000256" key="4">
    <source>
        <dbReference type="ARBA" id="ARBA00022801"/>
    </source>
</evidence>
<dbReference type="GO" id="GO:0045490">
    <property type="term" value="P:pectin catabolic process"/>
    <property type="evidence" value="ECO:0007669"/>
    <property type="project" value="TreeGrafter"/>
</dbReference>
<reference evidence="10" key="3">
    <citation type="submission" date="2014-09" db="EMBL/GenBank/DDBJ databases">
        <authorList>
            <person name="Magalhaes I.L.F."/>
            <person name="Oliveira U."/>
            <person name="Santos F.R."/>
            <person name="Vidigal T.H.D.A."/>
            <person name="Brescovit A.D."/>
            <person name="Santos A.J."/>
        </authorList>
    </citation>
    <scope>NUCLEOTIDE SEQUENCE</scope>
</reference>
<reference evidence="11" key="4">
    <citation type="journal article" date="2016" name="Gigascience">
        <title>De novo construction of an expanded transcriptome assembly for the western tarnished plant bug, Lygus hesperus.</title>
        <authorList>
            <person name="Tassone E.E."/>
            <person name="Geib S.M."/>
            <person name="Hall B."/>
            <person name="Fabrick J.A."/>
            <person name="Brent C.S."/>
            <person name="Hull J.J."/>
        </authorList>
    </citation>
    <scope>NUCLEOTIDE SEQUENCE</scope>
</reference>
<dbReference type="SUPFAM" id="SSF51126">
    <property type="entry name" value="Pectin lyase-like"/>
    <property type="match status" value="1"/>
</dbReference>
<keyword evidence="2 8" id="KW-0732">Signal</keyword>